<evidence type="ECO:0000313" key="1">
    <source>
        <dbReference type="EMBL" id="MTD33707.1"/>
    </source>
</evidence>
<protein>
    <submittedName>
        <fullName evidence="1">Uncharacterized protein</fullName>
    </submittedName>
</protein>
<dbReference type="Proteomes" id="UP000446658">
    <property type="component" value="Unassembled WGS sequence"/>
</dbReference>
<dbReference type="AlphaFoldDB" id="A0A844GFM9"/>
<comment type="caution">
    <text evidence="1">The sequence shown here is derived from an EMBL/GenBank/DDBJ whole genome shotgun (WGS) entry which is preliminary data.</text>
</comment>
<sequence length="87" mass="9929">MSNQQDATNLNVQERLRTLEVQQQVMTSLLISLLSTHSNPSAAKKVFQISSEHLVSNWLSSALQESWIEQGVAFRDMLLHYFPEPTE</sequence>
<dbReference type="RefSeq" id="WP_230370785.1">
    <property type="nucleotide sequence ID" value="NZ_WLYX01000001.1"/>
</dbReference>
<gene>
    <name evidence="1" type="ORF">GKE73_13685</name>
</gene>
<evidence type="ECO:0000313" key="2">
    <source>
        <dbReference type="Proteomes" id="UP000446658"/>
    </source>
</evidence>
<dbReference type="EMBL" id="WLYX01000001">
    <property type="protein sequence ID" value="MTD33707.1"/>
    <property type="molecule type" value="Genomic_DNA"/>
</dbReference>
<keyword evidence="2" id="KW-1185">Reference proteome</keyword>
<organism evidence="1 2">
    <name type="scientific">Paludibacterium denitrificans</name>
    <dbReference type="NCBI Taxonomy" id="2675226"/>
    <lineage>
        <taxon>Bacteria</taxon>
        <taxon>Pseudomonadati</taxon>
        <taxon>Pseudomonadota</taxon>
        <taxon>Betaproteobacteria</taxon>
        <taxon>Neisseriales</taxon>
        <taxon>Chromobacteriaceae</taxon>
        <taxon>Paludibacterium</taxon>
    </lineage>
</organism>
<name>A0A844GFM9_9NEIS</name>
<accession>A0A844GFM9</accession>
<reference evidence="1 2" key="1">
    <citation type="submission" date="2019-11" db="EMBL/GenBank/DDBJ databases">
        <title>Draft genome sequence of Paludibacterium sp. dN18-1.</title>
        <authorList>
            <person name="Im W.-T."/>
        </authorList>
    </citation>
    <scope>NUCLEOTIDE SEQUENCE [LARGE SCALE GENOMIC DNA]</scope>
    <source>
        <strain evidence="2">dN 18-1</strain>
    </source>
</reference>
<proteinExistence type="predicted"/>